<reference evidence="2 3" key="1">
    <citation type="submission" date="2016-10" db="EMBL/GenBank/DDBJ databases">
        <title>Genome Sequence of Pseudomonas putida GM4FR.</title>
        <authorList>
            <person name="Poehlein A."/>
            <person name="Wemheuer F."/>
            <person name="Hollensteiner J."/>
            <person name="Wemheuer B."/>
        </authorList>
    </citation>
    <scope>NUCLEOTIDE SEQUENCE [LARGE SCALE GENOMIC DNA]</scope>
    <source>
        <strain evidence="2 3">GM4FR</strain>
    </source>
</reference>
<protein>
    <submittedName>
        <fullName evidence="2">Uncharacterized protein</fullName>
    </submittedName>
</protein>
<dbReference type="EMBL" id="MKZO01000026">
    <property type="protein sequence ID" value="OLS61878.1"/>
    <property type="molecule type" value="Genomic_DNA"/>
</dbReference>
<sequence>MNQLPETNALLFVGALALLGIIGWACVEGVLWVAGHVTVGWTR</sequence>
<dbReference type="AlphaFoldDB" id="A0A1Q9R3C1"/>
<evidence type="ECO:0000256" key="1">
    <source>
        <dbReference type="SAM" id="Phobius"/>
    </source>
</evidence>
<evidence type="ECO:0000313" key="2">
    <source>
        <dbReference type="EMBL" id="OLS61878.1"/>
    </source>
</evidence>
<organism evidence="2 3">
    <name type="scientific">Pseudomonas putida</name>
    <name type="common">Arthrobacter siderocapsulatus</name>
    <dbReference type="NCBI Taxonomy" id="303"/>
    <lineage>
        <taxon>Bacteria</taxon>
        <taxon>Pseudomonadati</taxon>
        <taxon>Pseudomonadota</taxon>
        <taxon>Gammaproteobacteria</taxon>
        <taxon>Pseudomonadales</taxon>
        <taxon>Pseudomonadaceae</taxon>
        <taxon>Pseudomonas</taxon>
    </lineage>
</organism>
<keyword evidence="1" id="KW-1133">Transmembrane helix</keyword>
<keyword evidence="1" id="KW-0472">Membrane</keyword>
<feature type="transmembrane region" description="Helical" evidence="1">
    <location>
        <begin position="12"/>
        <end position="34"/>
    </location>
</feature>
<gene>
    <name evidence="2" type="ORF">PSEMO_32510</name>
</gene>
<dbReference type="Proteomes" id="UP000186736">
    <property type="component" value="Unassembled WGS sequence"/>
</dbReference>
<evidence type="ECO:0000313" key="3">
    <source>
        <dbReference type="Proteomes" id="UP000186736"/>
    </source>
</evidence>
<accession>A0A1Q9R3C1</accession>
<proteinExistence type="predicted"/>
<keyword evidence="1" id="KW-0812">Transmembrane</keyword>
<name>A0A1Q9R3C1_PSEPU</name>
<comment type="caution">
    <text evidence="2">The sequence shown here is derived from an EMBL/GenBank/DDBJ whole genome shotgun (WGS) entry which is preliminary data.</text>
</comment>